<feature type="region of interest" description="Disordered" evidence="11">
    <location>
        <begin position="1999"/>
        <end position="2042"/>
    </location>
</feature>
<evidence type="ECO:0000256" key="10">
    <source>
        <dbReference type="RuleBase" id="RU366018"/>
    </source>
</evidence>
<dbReference type="Gene3D" id="2.10.110.30">
    <property type="match status" value="1"/>
</dbReference>
<evidence type="ECO:0000256" key="1">
    <source>
        <dbReference type="ARBA" id="ARBA00000900"/>
    </source>
</evidence>
<proteinExistence type="inferred from homology"/>
<feature type="region of interest" description="Disordered" evidence="11">
    <location>
        <begin position="232"/>
        <end position="256"/>
    </location>
</feature>
<dbReference type="FunFam" id="2.10.110.30:FF:000002">
    <property type="entry name" value="Putative e3 ubiquitin-protein ligase ubr3"/>
    <property type="match status" value="1"/>
</dbReference>
<keyword evidence="6 10" id="KW-0833">Ubl conjugation pathway</keyword>
<gene>
    <name evidence="13" type="ORF">HJC23_002487</name>
</gene>
<keyword evidence="4 10" id="KW-0479">Metal-binding</keyword>
<evidence type="ECO:0000256" key="9">
    <source>
        <dbReference type="PROSITE-ProRule" id="PRU00508"/>
    </source>
</evidence>
<evidence type="ECO:0000256" key="6">
    <source>
        <dbReference type="ARBA" id="ARBA00022786"/>
    </source>
</evidence>
<reference evidence="13 14" key="1">
    <citation type="journal article" date="2020" name="G3 (Bethesda)">
        <title>Improved Reference Genome for Cyclotella cryptica CCMP332, a Model for Cell Wall Morphogenesis, Salinity Adaptation, and Lipid Production in Diatoms (Bacillariophyta).</title>
        <authorList>
            <person name="Roberts W.R."/>
            <person name="Downey K.M."/>
            <person name="Ruck E.C."/>
            <person name="Traller J.C."/>
            <person name="Alverson A.J."/>
        </authorList>
    </citation>
    <scope>NUCLEOTIDE SEQUENCE [LARGE SCALE GENOMIC DNA]</scope>
    <source>
        <strain evidence="13 14">CCMP332</strain>
    </source>
</reference>
<evidence type="ECO:0000259" key="12">
    <source>
        <dbReference type="PROSITE" id="PS51157"/>
    </source>
</evidence>
<feature type="region of interest" description="Disordered" evidence="11">
    <location>
        <begin position="720"/>
        <end position="778"/>
    </location>
</feature>
<comment type="function">
    <text evidence="10">Ubiquitin ligase protein which is a component of the N-end rule pathway. Recognizes and binds to proteins bearing specific N-terminal residues that are destabilizing according to the N-end rule, leading to their ubiquitination and subsequent degradation.</text>
</comment>
<dbReference type="Proteomes" id="UP001516023">
    <property type="component" value="Unassembled WGS sequence"/>
</dbReference>
<feature type="region of interest" description="Disordered" evidence="11">
    <location>
        <begin position="283"/>
        <end position="302"/>
    </location>
</feature>
<dbReference type="EC" id="2.3.2.27" evidence="10"/>
<dbReference type="PANTHER" id="PTHR21497:SF24">
    <property type="entry name" value="E3 UBIQUITIN-PROTEIN LIGASE UBR1"/>
    <property type="match status" value="1"/>
</dbReference>
<dbReference type="InterPro" id="IPR039164">
    <property type="entry name" value="UBR1-like"/>
</dbReference>
<comment type="catalytic activity">
    <reaction evidence="1 10">
        <text>S-ubiquitinyl-[E2 ubiquitin-conjugating enzyme]-L-cysteine + [acceptor protein]-L-lysine = [E2 ubiquitin-conjugating enzyme]-L-cysteine + N(6)-ubiquitinyl-[acceptor protein]-L-lysine.</text>
        <dbReference type="EC" id="2.3.2.27"/>
    </reaction>
</comment>
<dbReference type="EMBL" id="JABMIG020000199">
    <property type="protein sequence ID" value="KAL3786236.1"/>
    <property type="molecule type" value="Genomic_DNA"/>
</dbReference>
<feature type="region of interest" description="Disordered" evidence="11">
    <location>
        <begin position="66"/>
        <end position="94"/>
    </location>
</feature>
<evidence type="ECO:0000256" key="11">
    <source>
        <dbReference type="SAM" id="MobiDB-lite"/>
    </source>
</evidence>
<comment type="caution">
    <text evidence="13">The sequence shown here is derived from an EMBL/GenBank/DDBJ whole genome shotgun (WGS) entry which is preliminary data.</text>
</comment>
<dbReference type="InterPro" id="IPR003126">
    <property type="entry name" value="Znf_UBR"/>
</dbReference>
<comment type="similarity">
    <text evidence="8 10">Belongs to the E3 ubiquitin-protein ligase UBR1-like family.</text>
</comment>
<evidence type="ECO:0000256" key="3">
    <source>
        <dbReference type="ARBA" id="ARBA00022679"/>
    </source>
</evidence>
<feature type="compositionally biased region" description="Polar residues" evidence="11">
    <location>
        <begin position="720"/>
        <end position="745"/>
    </location>
</feature>
<feature type="compositionally biased region" description="Low complexity" evidence="11">
    <location>
        <begin position="66"/>
        <end position="78"/>
    </location>
</feature>
<feature type="zinc finger region" description="UBR-type" evidence="9">
    <location>
        <begin position="504"/>
        <end position="575"/>
    </location>
</feature>
<dbReference type="GO" id="GO:0071596">
    <property type="term" value="P:ubiquitin-dependent protein catabolic process via the N-end rule pathway"/>
    <property type="evidence" value="ECO:0007669"/>
    <property type="project" value="UniProtKB-UniRule"/>
</dbReference>
<keyword evidence="3 10" id="KW-0808">Transferase</keyword>
<dbReference type="GO" id="GO:0061630">
    <property type="term" value="F:ubiquitin protein ligase activity"/>
    <property type="evidence" value="ECO:0007669"/>
    <property type="project" value="UniProtKB-UniRule"/>
</dbReference>
<evidence type="ECO:0000256" key="5">
    <source>
        <dbReference type="ARBA" id="ARBA00022771"/>
    </source>
</evidence>
<keyword evidence="7 10" id="KW-0862">Zinc</keyword>
<feature type="compositionally biased region" description="Basic residues" evidence="11">
    <location>
        <begin position="79"/>
        <end position="88"/>
    </location>
</feature>
<evidence type="ECO:0000313" key="14">
    <source>
        <dbReference type="Proteomes" id="UP001516023"/>
    </source>
</evidence>
<evidence type="ECO:0000313" key="13">
    <source>
        <dbReference type="EMBL" id="KAL3786236.1"/>
    </source>
</evidence>
<evidence type="ECO:0000256" key="2">
    <source>
        <dbReference type="ARBA" id="ARBA00004906"/>
    </source>
</evidence>
<dbReference type="GO" id="GO:0016567">
    <property type="term" value="P:protein ubiquitination"/>
    <property type="evidence" value="ECO:0007669"/>
    <property type="project" value="UniProtKB-UniRule"/>
</dbReference>
<feature type="region of interest" description="Disordered" evidence="11">
    <location>
        <begin position="1161"/>
        <end position="1185"/>
    </location>
</feature>
<accession>A0ABD3PEN4</accession>
<feature type="region of interest" description="Disordered" evidence="11">
    <location>
        <begin position="680"/>
        <end position="703"/>
    </location>
</feature>
<evidence type="ECO:0000256" key="7">
    <source>
        <dbReference type="ARBA" id="ARBA00022833"/>
    </source>
</evidence>
<feature type="compositionally biased region" description="Low complexity" evidence="11">
    <location>
        <begin position="332"/>
        <end position="356"/>
    </location>
</feature>
<keyword evidence="5 10" id="KW-0863">Zinc-finger</keyword>
<dbReference type="PANTHER" id="PTHR21497">
    <property type="entry name" value="UBIQUITIN LIGASE E3 ALPHA-RELATED"/>
    <property type="match status" value="1"/>
</dbReference>
<keyword evidence="14" id="KW-1185">Reference proteome</keyword>
<organism evidence="13 14">
    <name type="scientific">Cyclotella cryptica</name>
    <dbReference type="NCBI Taxonomy" id="29204"/>
    <lineage>
        <taxon>Eukaryota</taxon>
        <taxon>Sar</taxon>
        <taxon>Stramenopiles</taxon>
        <taxon>Ochrophyta</taxon>
        <taxon>Bacillariophyta</taxon>
        <taxon>Coscinodiscophyceae</taxon>
        <taxon>Thalassiosirophycidae</taxon>
        <taxon>Stephanodiscales</taxon>
        <taxon>Stephanodiscaceae</taxon>
        <taxon>Cyclotella</taxon>
    </lineage>
</organism>
<comment type="pathway">
    <text evidence="2 10">Protein modification; protein ubiquitination.</text>
</comment>
<name>A0ABD3PEN4_9STRA</name>
<feature type="compositionally biased region" description="Acidic residues" evidence="11">
    <location>
        <begin position="687"/>
        <end position="697"/>
    </location>
</feature>
<dbReference type="InterPro" id="IPR044046">
    <property type="entry name" value="E3_ligase_UBR-like_C"/>
</dbReference>
<feature type="compositionally biased region" description="Polar residues" evidence="11">
    <location>
        <begin position="357"/>
        <end position="368"/>
    </location>
</feature>
<sequence length="2975" mass="327761">MVFRHKIKTADHENQLGHHNKLFLVDTISTKLYIPRDNVISADSQRARQRTLVAIVEMSISDNEEAATAAASKQSAKSPPRKMRHRRHASSERVEKLSVQEVAEVSRRRVQALLQRHAESPDVHHDEPDIAVIPSLVSLSRAFFQGDPADSHPPITEAPVDLAASLPALSPPHAGDRGFVPTLRPREWAPARSPTRMGASLPPTPPPATPPIGPQGAPVPSHLLRTVPSQPRASLDDTQYAPPASPNTRRILSNGPISKANIQLSAPGRLGGNSSRFADAAWDVSAQQRSQQPWQQQRLSTQQEPRYINAVQSLVDAVARLEARLKEAESTASSAPAAAAASHGNNNSSSSNNNNNPSTYTQYTPKQSTLHRDNIDELEADTITKLAEIMLHPPVRKVVQVDDSGAGDVVLRYLWERDATDDDVHNYQDEEHDSNYRQVVDENIRQMEVEYNNDVADEEEHTTIDSKKRYKRYPDVEPILKSRYPDAQSAHASVVTLGLSIPRRVCQHPFRRNDIVWVCRTCQSDETCVLCHDCFTHSNHEGHDVAFYHAQAGGCCDCGDADAWDPKGFCSKHGGARGAGAPPGSAVASVEPSVLGAVHACADWLVGVVRDGVEGGYRRANPALFVVQNGEDNAKFAGLGRSESSLVDCEREDSIDIRRRMNLRRQESLHRRNTVADVETMHITRSDEEEETEEDDVTLLPDTEDAKRIATDIVHEVQFNPTAASSSKKWDSKPQSSSDTGNASQVFDPEAAGSRAAKKAKAPPETLPEKSPARALGDLGRKEQGLFLVLHADDIRVGAHQPTEVIEALKELFSSPGGAGRQDVVGAPSTMRGLASSSLSAASFIPRPLGPRLTPRLGFEGDGRNNRYLFRAPPAEATLTKVVRLVQKHGNVIVWGTQELLAECGDVVARCWRDGDPASSAMVGAAMLNRAKILTDRGLVCSIKTHRNLINDQKATAIIRLIASVAQSCDPLCDQVSLGLSGSGISPTLNAIIRSDLKLPCKFTTSWHALLLTLLAQPEFKAALAVAYCDTYRAVTQEYARGVGVVERSSFTLSVQFLNRVTYVIGLVRDRNLLSKLSKSLLETMRSASFIPGSPGSPPPAGASNEILLHSSSLHTESSSLAAILMALLGYFSTGGDEEYVLLELDNELNNVMNDLGEHFTGGDSRHHGRSAMPRGAKEDFGHPSKHHRIDSFIKRTAALVNPTLNPTHPFLQHRRYSPCISDLKCVLNVKGMSRIFLSLPNPTDCPSSATLNDGNAFDNWIKVLALGQWMDGQVWRSWDMGHVESEPRGWVGAFNTSISLGSVYERLLNWEDSDPCIIEDKSIRLLSCVEVAHYALTAGVHRWQRSEMLSYRSTPSPSSGLNVPPYALCPATVPFSTVASAHGSTLAMSALPLSQIQTWSFHLPLHRFVAACIREVSRRHDVTNNTFGGGGIAELLRMFKVPGDISSLDAVSQLRLNSLLFRGLMEFPVIVLSRAAQIRAGIWRRNGPGMTDQVLNYSEPPFCKALQDSDILLVQFSLICQQSSNLITKGETNNQMGRLAGSVLSQAHGTSRLVNLLLHRFGVFDFLGFESAPSKDTHQYMQEIEAGFYPAESQATAGQEVPPNSRPFPWVYSPAKDFATSIRLVEELLTLLIILITDIPSPPPQCSEERAMEAKRRLRREVIHRLVSGPKTHSEMAEVHHILPLRDNLVLCDEGKLINPDDASGAALESVLNDVATRKTRIGDADQWELKKRAWEEYDPSFHRISTRAHQCATEHRPKQIPGHCSPYAPKPTPAHDSFKRIRRDLTADASVLAIVYRVLHAYCYAVDSPKSTAELRGREMYEKGTKSETALARAVHILTLGAFAWEETLSSFVSCTDLGGGDIGSVFYQHQVSRVAPNAREWVEMALLRSPDKVMMSSWYLGEENTLLLLKRVASEAAINDSSLKSGATWLCDFAAKWNSTAATLLGRGSSTVTTTGRAVSDAQDELEKRKALAKARQQQAMERMKAQMAKFAQTVKDENQANDDMGEEGASGSPSRERSESVERAAFMTPIRSRTQSDANSVHAMDLGSPGEFILTTPPPSYPSTPHTPCSGYSTPKSTSHCSINRLLNKRPQCIICGTDSDSVQAERRDSAPVDDHDKTLAFCAYAQPSTVAKGGGGGAPSNLGSSEHLMRRHVGVFVSLCGHAVHSSCCEAYLKTVHRDDRFLERLEGGKRKEFRCPLCQRLSNCLVPFIDVGADWIGSPLNEKSPGVISETKPDGLTGVSPDSQPMFLHDFLMSSKWWSSRNETAVIWDGHCSFSSREDDNKKPSLPQFLTQSLSIKKYILGKKELISAWNRVLRTPRLVHRRVRGFTPDRASDDGVAFPSLDTEKQPERVADVWRRFMDTVTDTALKADSKRLGEDSIVEDYGEFRHYLSEKAVYNKIHRVAGKELIDWPACISSAPLPETRRQELSKEKLISKLLFSIQSFTYSCCSESAEARRILINASNSISDPTILPALLAQFGIEKSLFQGKLLLFPEATSSVDGGLQPFNGRLGKLRFLGLALMVASSPVSFEIIQLCMSFPFSQSDSEDPFNFDEHLKESEKKRAPVVYPILCSHVLTHTTACLIGVTGRARTEEEGCTVDSVIDTCRQFIKLGFIARITQCLLAILMPSSQLSEWRRSMQYVLPKSMSQKTLHDNEDENEWIFLCLTLLHVLSTETQGQATQEPVHSVTQIIPANNIFEAIEAAKFHAIEFLRDLAVIVQMLIPNIFANLEACESKAGQDAAPIMILKSFMTLFEFESIQIMLKSPLVQEVLKAWYQEATEENPRQIETPKIFQGVAWPQTPVVSCNSGHGENSSLLVPFLGHCDATKVDTASLCQLSYLPKSYTDLYAELVALCPDCDQIALCLVCGEVLNASGKGECSKHACKCGAGAGIFFLLQECVALMVHGVKAAYIHSPYVDSHGETPQYRGRPLNLDLSRYEILQKLWSGHRVREKVVAERGTTRQVIIPNFY</sequence>
<dbReference type="Pfam" id="PF02207">
    <property type="entry name" value="zf-UBR"/>
    <property type="match status" value="1"/>
</dbReference>
<dbReference type="PROSITE" id="PS51157">
    <property type="entry name" value="ZF_UBR"/>
    <property type="match status" value="1"/>
</dbReference>
<dbReference type="SMART" id="SM00396">
    <property type="entry name" value="ZnF_UBR1"/>
    <property type="match status" value="1"/>
</dbReference>
<feature type="compositionally biased region" description="Low complexity" evidence="11">
    <location>
        <begin position="287"/>
        <end position="302"/>
    </location>
</feature>
<feature type="region of interest" description="Disordered" evidence="11">
    <location>
        <begin position="190"/>
        <end position="209"/>
    </location>
</feature>
<evidence type="ECO:0000256" key="4">
    <source>
        <dbReference type="ARBA" id="ARBA00022723"/>
    </source>
</evidence>
<dbReference type="GO" id="GO:0008270">
    <property type="term" value="F:zinc ion binding"/>
    <property type="evidence" value="ECO:0007669"/>
    <property type="project" value="UniProtKB-UniRule"/>
</dbReference>
<feature type="region of interest" description="Disordered" evidence="11">
    <location>
        <begin position="332"/>
        <end position="369"/>
    </location>
</feature>
<dbReference type="CDD" id="cd19673">
    <property type="entry name" value="UBR-box_UBR3"/>
    <property type="match status" value="1"/>
</dbReference>
<dbReference type="Pfam" id="PF18995">
    <property type="entry name" value="PRT6_C"/>
    <property type="match status" value="1"/>
</dbReference>
<evidence type="ECO:0000256" key="8">
    <source>
        <dbReference type="ARBA" id="ARBA00046341"/>
    </source>
</evidence>
<feature type="domain" description="UBR-type" evidence="12">
    <location>
        <begin position="504"/>
        <end position="575"/>
    </location>
</feature>
<protein>
    <recommendedName>
        <fullName evidence="10">E3 ubiquitin-protein ligase</fullName>
        <ecNumber evidence="10">2.3.2.27</ecNumber>
    </recommendedName>
</protein>